<keyword evidence="6 7" id="KW-0472">Membrane</keyword>
<feature type="transmembrane region" description="Helical" evidence="7">
    <location>
        <begin position="401"/>
        <end position="422"/>
    </location>
</feature>
<accession>A0A7T8BAB9</accession>
<reference evidence="9" key="1">
    <citation type="submission" date="2021-01" db="EMBL/GenBank/DDBJ databases">
        <title>Description of Breznakiella homolactica.</title>
        <authorList>
            <person name="Song Y."/>
            <person name="Brune A."/>
        </authorList>
    </citation>
    <scope>NUCLEOTIDE SEQUENCE</scope>
    <source>
        <strain evidence="9">RmG30</strain>
    </source>
</reference>
<dbReference type="GO" id="GO:0022857">
    <property type="term" value="F:transmembrane transporter activity"/>
    <property type="evidence" value="ECO:0007669"/>
    <property type="project" value="InterPro"/>
</dbReference>
<comment type="subcellular location">
    <subcellularLocation>
        <location evidence="1">Cell membrane</location>
        <topology evidence="1">Multi-pass membrane protein</topology>
    </subcellularLocation>
</comment>
<evidence type="ECO:0000256" key="1">
    <source>
        <dbReference type="ARBA" id="ARBA00004651"/>
    </source>
</evidence>
<dbReference type="PANTHER" id="PTHR43266">
    <property type="entry name" value="MACROLIDE-EFFLUX PROTEIN"/>
    <property type="match status" value="1"/>
</dbReference>
<sequence length="440" mass="47434">MKKSHIFSDLRDFLILWVSQSVSTLGTAMTNFALIVWIYGQKGTASSVTLLSVCSFLPSILFCFIAGTIADRWDKKRIMLAADLMAAVGTVTILALYLTSSLRIWHLYIINFLLSFMNAFQNPASYVATSLLVPKEHYIKVSGLQALSGSIATILAPAMGSMVLAFGGLEAVLAVDLTTFSIAFLILLFAIKIPKVRSGAENTEESFIKSCMAGIHFLRSNQALLGIILFFAFINFISKMGGYGMLPALVLSRTGNNQIALGMVEAAVGLGTLAGSILVTVIKPAKSRITVIFFSCGISFLLGDVGQSLTRSLPFWISAAFASNIPMAFLNANLTALMRTAVPIGMQGRVFSARDTIQYSTIPVGLFLGGVLADKVFEPFMAAASPLQKILSFFFGSGKGSGIAVIFFIVGALGFAASCLAFRNPLYRTLDEKYNREQKQ</sequence>
<feature type="transmembrane region" description="Helical" evidence="7">
    <location>
        <begin position="258"/>
        <end position="282"/>
    </location>
</feature>
<dbReference type="EMBL" id="CP067089">
    <property type="protein sequence ID" value="QQO08840.1"/>
    <property type="molecule type" value="Genomic_DNA"/>
</dbReference>
<gene>
    <name evidence="9" type="ORF">JFL75_18210</name>
</gene>
<feature type="transmembrane region" description="Helical" evidence="7">
    <location>
        <begin position="315"/>
        <end position="336"/>
    </location>
</feature>
<evidence type="ECO:0000256" key="2">
    <source>
        <dbReference type="ARBA" id="ARBA00022448"/>
    </source>
</evidence>
<evidence type="ECO:0000256" key="6">
    <source>
        <dbReference type="ARBA" id="ARBA00023136"/>
    </source>
</evidence>
<keyword evidence="3" id="KW-1003">Cell membrane</keyword>
<dbReference type="SUPFAM" id="SSF103473">
    <property type="entry name" value="MFS general substrate transporter"/>
    <property type="match status" value="1"/>
</dbReference>
<evidence type="ECO:0000313" key="9">
    <source>
        <dbReference type="EMBL" id="QQO08840.1"/>
    </source>
</evidence>
<protein>
    <submittedName>
        <fullName evidence="9">MFS transporter</fullName>
    </submittedName>
</protein>
<feature type="transmembrane region" description="Helical" evidence="7">
    <location>
        <begin position="141"/>
        <end position="165"/>
    </location>
</feature>
<feature type="domain" description="Major facilitator superfamily (MFS) profile" evidence="8">
    <location>
        <begin position="1"/>
        <end position="195"/>
    </location>
</feature>
<evidence type="ECO:0000313" key="10">
    <source>
        <dbReference type="Proteomes" id="UP000595917"/>
    </source>
</evidence>
<feature type="transmembrane region" description="Helical" evidence="7">
    <location>
        <begin position="356"/>
        <end position="373"/>
    </location>
</feature>
<organism evidence="9 10">
    <name type="scientific">Breznakiella homolactica</name>
    <dbReference type="NCBI Taxonomy" id="2798577"/>
    <lineage>
        <taxon>Bacteria</taxon>
        <taxon>Pseudomonadati</taxon>
        <taxon>Spirochaetota</taxon>
        <taxon>Spirochaetia</taxon>
        <taxon>Spirochaetales</taxon>
        <taxon>Breznakiellaceae</taxon>
        <taxon>Breznakiella</taxon>
    </lineage>
</organism>
<dbReference type="Proteomes" id="UP000595917">
    <property type="component" value="Chromosome"/>
</dbReference>
<evidence type="ECO:0000256" key="7">
    <source>
        <dbReference type="SAM" id="Phobius"/>
    </source>
</evidence>
<keyword evidence="5 7" id="KW-1133">Transmembrane helix</keyword>
<dbReference type="PROSITE" id="PS50850">
    <property type="entry name" value="MFS"/>
    <property type="match status" value="1"/>
</dbReference>
<dbReference type="KEGG" id="bhc:JFL75_18210"/>
<feature type="transmembrane region" description="Helical" evidence="7">
    <location>
        <begin position="171"/>
        <end position="191"/>
    </location>
</feature>
<dbReference type="InterPro" id="IPR011701">
    <property type="entry name" value="MFS"/>
</dbReference>
<proteinExistence type="predicted"/>
<dbReference type="InterPro" id="IPR020846">
    <property type="entry name" value="MFS_dom"/>
</dbReference>
<keyword evidence="10" id="KW-1185">Reference proteome</keyword>
<feature type="transmembrane region" description="Helical" evidence="7">
    <location>
        <begin position="78"/>
        <end position="98"/>
    </location>
</feature>
<evidence type="ECO:0000256" key="5">
    <source>
        <dbReference type="ARBA" id="ARBA00022989"/>
    </source>
</evidence>
<dbReference type="RefSeq" id="WP_215626146.1">
    <property type="nucleotide sequence ID" value="NZ_CP067089.2"/>
</dbReference>
<keyword evidence="2" id="KW-0813">Transport</keyword>
<dbReference type="AlphaFoldDB" id="A0A7T8BAB9"/>
<dbReference type="PANTHER" id="PTHR43266:SF2">
    <property type="entry name" value="MAJOR FACILITATOR SUPERFAMILY (MFS) PROFILE DOMAIN-CONTAINING PROTEIN"/>
    <property type="match status" value="1"/>
</dbReference>
<dbReference type="InterPro" id="IPR036259">
    <property type="entry name" value="MFS_trans_sf"/>
</dbReference>
<evidence type="ECO:0000256" key="4">
    <source>
        <dbReference type="ARBA" id="ARBA00022692"/>
    </source>
</evidence>
<dbReference type="GO" id="GO:0005886">
    <property type="term" value="C:plasma membrane"/>
    <property type="evidence" value="ECO:0007669"/>
    <property type="project" value="UniProtKB-SubCell"/>
</dbReference>
<keyword evidence="4 7" id="KW-0812">Transmembrane</keyword>
<feature type="transmembrane region" description="Helical" evidence="7">
    <location>
        <begin position="12"/>
        <end position="39"/>
    </location>
</feature>
<evidence type="ECO:0000256" key="3">
    <source>
        <dbReference type="ARBA" id="ARBA00022475"/>
    </source>
</evidence>
<feature type="transmembrane region" description="Helical" evidence="7">
    <location>
        <begin position="223"/>
        <end position="246"/>
    </location>
</feature>
<name>A0A7T8BAB9_9SPIR</name>
<dbReference type="Pfam" id="PF07690">
    <property type="entry name" value="MFS_1"/>
    <property type="match status" value="1"/>
</dbReference>
<feature type="transmembrane region" description="Helical" evidence="7">
    <location>
        <begin position="289"/>
        <end position="309"/>
    </location>
</feature>
<evidence type="ECO:0000259" key="8">
    <source>
        <dbReference type="PROSITE" id="PS50850"/>
    </source>
</evidence>
<feature type="transmembrane region" description="Helical" evidence="7">
    <location>
        <begin position="45"/>
        <end position="66"/>
    </location>
</feature>
<dbReference type="Gene3D" id="1.20.1250.20">
    <property type="entry name" value="MFS general substrate transporter like domains"/>
    <property type="match status" value="1"/>
</dbReference>
<dbReference type="CDD" id="cd06173">
    <property type="entry name" value="MFS_MefA_like"/>
    <property type="match status" value="1"/>
</dbReference>
<feature type="transmembrane region" description="Helical" evidence="7">
    <location>
        <begin position="104"/>
        <end position="120"/>
    </location>
</feature>